<protein>
    <recommendedName>
        <fullName evidence="2">DNA ligase (ATP)</fullName>
        <ecNumber evidence="2">6.5.1.1</ecNumber>
    </recommendedName>
</protein>
<evidence type="ECO:0000256" key="4">
    <source>
        <dbReference type="ARBA" id="ARBA00034003"/>
    </source>
</evidence>
<dbReference type="PROSITE" id="PS50160">
    <property type="entry name" value="DNA_LIGASE_A3"/>
    <property type="match status" value="1"/>
</dbReference>
<evidence type="ECO:0000313" key="8">
    <source>
        <dbReference type="Proteomes" id="UP000188388"/>
    </source>
</evidence>
<dbReference type="AlphaFoldDB" id="A0A1R3V7K8"/>
<dbReference type="SUPFAM" id="SSF56091">
    <property type="entry name" value="DNA ligase/mRNA capping enzyme, catalytic domain"/>
    <property type="match status" value="1"/>
</dbReference>
<keyword evidence="3 7" id="KW-0436">Ligase</keyword>
<reference evidence="8" key="1">
    <citation type="submission" date="2017-01" db="EMBL/GenBank/DDBJ databases">
        <authorList>
            <person name="Brunel B."/>
        </authorList>
    </citation>
    <scope>NUCLEOTIDE SEQUENCE [LARGE SCALE GENOMIC DNA]</scope>
</reference>
<dbReference type="NCBIfam" id="TIGR02779">
    <property type="entry name" value="NHEJ_ligase_lig"/>
    <property type="match status" value="1"/>
</dbReference>
<dbReference type="CDD" id="cd07906">
    <property type="entry name" value="Adenylation_DNA_ligase_LigD_LigC"/>
    <property type="match status" value="1"/>
</dbReference>
<keyword evidence="8" id="KW-1185">Reference proteome</keyword>
<evidence type="ECO:0000256" key="5">
    <source>
        <dbReference type="SAM" id="MobiDB-lite"/>
    </source>
</evidence>
<dbReference type="RefSeq" id="WP_167378746.1">
    <property type="nucleotide sequence ID" value="NZ_FTPD01000017.1"/>
</dbReference>
<dbReference type="Pfam" id="PF01068">
    <property type="entry name" value="DNA_ligase_A_M"/>
    <property type="match status" value="1"/>
</dbReference>
<dbReference type="InterPro" id="IPR012309">
    <property type="entry name" value="DNA_ligase_ATP-dep_C"/>
</dbReference>
<dbReference type="EC" id="6.5.1.1" evidence="2"/>
<dbReference type="Gene3D" id="3.30.1490.70">
    <property type="match status" value="1"/>
</dbReference>
<dbReference type="Proteomes" id="UP000188388">
    <property type="component" value="Unassembled WGS sequence"/>
</dbReference>
<feature type="region of interest" description="Disordered" evidence="5">
    <location>
        <begin position="311"/>
        <end position="330"/>
    </location>
</feature>
<proteinExistence type="inferred from homology"/>
<feature type="domain" description="ATP-dependent DNA ligase family profile" evidence="6">
    <location>
        <begin position="106"/>
        <end position="197"/>
    </location>
</feature>
<dbReference type="Gene3D" id="3.30.470.30">
    <property type="entry name" value="DNA ligase/mRNA capping enzyme"/>
    <property type="match status" value="1"/>
</dbReference>
<gene>
    <name evidence="7" type="ORF">BQ8794_240086</name>
</gene>
<dbReference type="EMBL" id="FTPD01000017">
    <property type="protein sequence ID" value="SIT55879.1"/>
    <property type="molecule type" value="Genomic_DNA"/>
</dbReference>
<dbReference type="GO" id="GO:0006281">
    <property type="term" value="P:DNA repair"/>
    <property type="evidence" value="ECO:0007669"/>
    <property type="project" value="InterPro"/>
</dbReference>
<dbReference type="Pfam" id="PF04679">
    <property type="entry name" value="DNA_ligase_A_C"/>
    <property type="match status" value="1"/>
</dbReference>
<comment type="catalytic activity">
    <reaction evidence="4">
        <text>ATP + (deoxyribonucleotide)n-3'-hydroxyl + 5'-phospho-(deoxyribonucleotide)m = (deoxyribonucleotide)n+m + AMP + diphosphate.</text>
        <dbReference type="EC" id="6.5.1.1"/>
    </reaction>
</comment>
<dbReference type="PANTHER" id="PTHR45674">
    <property type="entry name" value="DNA LIGASE 1/3 FAMILY MEMBER"/>
    <property type="match status" value="1"/>
</dbReference>
<dbReference type="GO" id="GO:0003910">
    <property type="term" value="F:DNA ligase (ATP) activity"/>
    <property type="evidence" value="ECO:0007669"/>
    <property type="project" value="UniProtKB-EC"/>
</dbReference>
<organism evidence="7 8">
    <name type="scientific">Mesorhizobium prunaredense</name>
    <dbReference type="NCBI Taxonomy" id="1631249"/>
    <lineage>
        <taxon>Bacteria</taxon>
        <taxon>Pseudomonadati</taxon>
        <taxon>Pseudomonadota</taxon>
        <taxon>Alphaproteobacteria</taxon>
        <taxon>Hyphomicrobiales</taxon>
        <taxon>Phyllobacteriaceae</taxon>
        <taxon>Mesorhizobium</taxon>
    </lineage>
</organism>
<dbReference type="CDD" id="cd07971">
    <property type="entry name" value="OBF_DNA_ligase_LigD"/>
    <property type="match status" value="1"/>
</dbReference>
<evidence type="ECO:0000256" key="2">
    <source>
        <dbReference type="ARBA" id="ARBA00012727"/>
    </source>
</evidence>
<evidence type="ECO:0000256" key="3">
    <source>
        <dbReference type="ARBA" id="ARBA00022598"/>
    </source>
</evidence>
<accession>A0A1R3V7K8</accession>
<evidence type="ECO:0000313" key="7">
    <source>
        <dbReference type="EMBL" id="SIT55879.1"/>
    </source>
</evidence>
<dbReference type="InterPro" id="IPR050191">
    <property type="entry name" value="ATP-dep_DNA_ligase"/>
</dbReference>
<evidence type="ECO:0000259" key="6">
    <source>
        <dbReference type="PROSITE" id="PS50160"/>
    </source>
</evidence>
<evidence type="ECO:0000256" key="1">
    <source>
        <dbReference type="ARBA" id="ARBA00007572"/>
    </source>
</evidence>
<dbReference type="PANTHER" id="PTHR45674:SF4">
    <property type="entry name" value="DNA LIGASE 1"/>
    <property type="match status" value="1"/>
</dbReference>
<dbReference type="InterPro" id="IPR012340">
    <property type="entry name" value="NA-bd_OB-fold"/>
</dbReference>
<dbReference type="InterPro" id="IPR014146">
    <property type="entry name" value="LigD_ligase_dom"/>
</dbReference>
<dbReference type="Gene3D" id="2.40.50.140">
    <property type="entry name" value="Nucleic acid-binding proteins"/>
    <property type="match status" value="1"/>
</dbReference>
<dbReference type="InterPro" id="IPR012310">
    <property type="entry name" value="DNA_ligase_ATP-dep_cent"/>
</dbReference>
<sequence length="330" mass="37087">MNPAKPNRTHPPKWIEPQLTRLVDEAPNGPDWLHEIKYDGYRMHARIDGSDIRLLTRTGLDWSHRYQATIAALRALPVKEAYVDGELCAVRADGVTSFSRLQAAMDEGRTGDLAFFAFDLLFLNGESFAKLPLIDRKARLEGLFSTDMPGLRFSDHVIGNGPAFRKHACRLALEGAISKRIDSAYASGNRGLWVKSKCLNREEFIVVGWTDPTGSRSHIGSLLLGYYTDDGRLLYAGRAGTGITVAELKRLARRLGPLQTARMPLDVPPPRESRFGSPLELSRVHWVRPEVVVEVTYLTWTEDNLLRQVSYQGERQDKPARQVVRPPPHP</sequence>
<name>A0A1R3V7K8_9HYPH</name>
<dbReference type="SUPFAM" id="SSF50249">
    <property type="entry name" value="Nucleic acid-binding proteins"/>
    <property type="match status" value="1"/>
</dbReference>
<dbReference type="GO" id="GO:0005524">
    <property type="term" value="F:ATP binding"/>
    <property type="evidence" value="ECO:0007669"/>
    <property type="project" value="InterPro"/>
</dbReference>
<dbReference type="STRING" id="1631249.BQ8794_240086"/>
<comment type="similarity">
    <text evidence="1">Belongs to the ATP-dependent DNA ligase family.</text>
</comment>
<dbReference type="GO" id="GO:0006310">
    <property type="term" value="P:DNA recombination"/>
    <property type="evidence" value="ECO:0007669"/>
    <property type="project" value="InterPro"/>
</dbReference>